<dbReference type="EMBL" id="PFNL01000122">
    <property type="protein sequence ID" value="PIZ45795.1"/>
    <property type="molecule type" value="Genomic_DNA"/>
</dbReference>
<gene>
    <name evidence="3" type="ORF">COY32_04560</name>
</gene>
<dbReference type="Gene3D" id="2.60.40.1120">
    <property type="entry name" value="Carboxypeptidase-like, regulatory domain"/>
    <property type="match status" value="1"/>
</dbReference>
<dbReference type="InterPro" id="IPR008969">
    <property type="entry name" value="CarboxyPept-like_regulatory"/>
</dbReference>
<accession>A0A2M7THL0</accession>
<dbReference type="SUPFAM" id="SSF49464">
    <property type="entry name" value="Carboxypeptidase regulatory domain-like"/>
    <property type="match status" value="2"/>
</dbReference>
<keyword evidence="2" id="KW-0812">Transmembrane</keyword>
<dbReference type="InterPro" id="IPR011042">
    <property type="entry name" value="6-blade_b-propeller_TolB-like"/>
</dbReference>
<evidence type="ECO:0000256" key="2">
    <source>
        <dbReference type="SAM" id="Phobius"/>
    </source>
</evidence>
<keyword evidence="2" id="KW-1133">Transmembrane helix</keyword>
<keyword evidence="2" id="KW-0472">Membrane</keyword>
<comment type="caution">
    <text evidence="3">The sequence shown here is derived from an EMBL/GenBank/DDBJ whole genome shotgun (WGS) entry which is preliminary data.</text>
</comment>
<evidence type="ECO:0008006" key="5">
    <source>
        <dbReference type="Google" id="ProtNLM"/>
    </source>
</evidence>
<sequence>MQEDQRDGLSEQHITDPGSGDGSLATVFESSVNKVKIERKASHGSKGVYYATGILAVGIIGLFLAVQLNAWAYLQKIILPATAVITVFDNEDSLPISSAELTLDGQHIITDTAGVAIVGDLTAKTYTISISAVGYQTYEADIDVQKGRNNFTFSLHVFVSTTDLGGTVYDYVDGSILRGVTVSYEDQKQTTGEDGGFLFTDVPSGTAHIAVEKPGFLSRSFEVQLAIQYELDVNLVPEGKTVFVSNREKGKRGIYVADFDGGNVSQLIPRVGETEDYDSVMGNNGTYVAFLSTREMIKTASGNSYVPYLYVVSVDGLGLTTVSSHSQISEVSWAQKDEYLVWRGMPDAQSYSYDLFSYSMVDGKIRKLNTSGVVGAFVMSPKKDYVMWSEYKKYDDPTSQEGTYGYSFEKKVTTTVMDQYAWGMVFASAEQVLLQYSDNLTGEEKMQYIKSPKTSLNNS</sequence>
<organism evidence="3 4">
    <name type="scientific">candidate division WWE3 bacterium CG_4_10_14_0_2_um_filter_41_14</name>
    <dbReference type="NCBI Taxonomy" id="1975072"/>
    <lineage>
        <taxon>Bacteria</taxon>
        <taxon>Katanobacteria</taxon>
    </lineage>
</organism>
<reference evidence="4" key="1">
    <citation type="submission" date="2017-09" db="EMBL/GenBank/DDBJ databases">
        <title>Depth-based differentiation of microbial function through sediment-hosted aquifers and enrichment of novel symbionts in the deep terrestrial subsurface.</title>
        <authorList>
            <person name="Probst A.J."/>
            <person name="Ladd B."/>
            <person name="Jarett J.K."/>
            <person name="Geller-Mcgrath D.E."/>
            <person name="Sieber C.M.K."/>
            <person name="Emerson J.B."/>
            <person name="Anantharaman K."/>
            <person name="Thomas B.C."/>
            <person name="Malmstrom R."/>
            <person name="Stieglmeier M."/>
            <person name="Klingl A."/>
            <person name="Woyke T."/>
            <person name="Ryan C.M."/>
            <person name="Banfield J.F."/>
        </authorList>
    </citation>
    <scope>NUCLEOTIDE SEQUENCE [LARGE SCALE GENOMIC DNA]</scope>
</reference>
<proteinExistence type="predicted"/>
<evidence type="ECO:0000313" key="4">
    <source>
        <dbReference type="Proteomes" id="UP000228920"/>
    </source>
</evidence>
<dbReference type="SUPFAM" id="SSF69304">
    <property type="entry name" value="Tricorn protease N-terminal domain"/>
    <property type="match status" value="1"/>
</dbReference>
<name>A0A2M7THL0_UNCKA</name>
<dbReference type="AlphaFoldDB" id="A0A2M7THL0"/>
<feature type="compositionally biased region" description="Basic and acidic residues" evidence="1">
    <location>
        <begin position="1"/>
        <end position="14"/>
    </location>
</feature>
<feature type="region of interest" description="Disordered" evidence="1">
    <location>
        <begin position="1"/>
        <end position="23"/>
    </location>
</feature>
<evidence type="ECO:0000313" key="3">
    <source>
        <dbReference type="EMBL" id="PIZ45795.1"/>
    </source>
</evidence>
<dbReference type="Proteomes" id="UP000228920">
    <property type="component" value="Unassembled WGS sequence"/>
</dbReference>
<evidence type="ECO:0000256" key="1">
    <source>
        <dbReference type="SAM" id="MobiDB-lite"/>
    </source>
</evidence>
<protein>
    <recommendedName>
        <fullName evidence="5">PEGA domain-containing protein</fullName>
    </recommendedName>
</protein>
<dbReference type="Pfam" id="PF13620">
    <property type="entry name" value="CarboxypepD_reg"/>
    <property type="match status" value="1"/>
</dbReference>
<feature type="transmembrane region" description="Helical" evidence="2">
    <location>
        <begin position="48"/>
        <end position="74"/>
    </location>
</feature>
<dbReference type="Gene3D" id="2.120.10.30">
    <property type="entry name" value="TolB, C-terminal domain"/>
    <property type="match status" value="1"/>
</dbReference>